<feature type="repeat" description="TPR" evidence="1">
    <location>
        <begin position="236"/>
        <end position="269"/>
    </location>
</feature>
<gene>
    <name evidence="3" type="ORF">PITCH_A2030099</name>
</gene>
<feature type="repeat" description="TPR" evidence="1">
    <location>
        <begin position="406"/>
        <end position="439"/>
    </location>
</feature>
<dbReference type="Pfam" id="PF13432">
    <property type="entry name" value="TPR_16"/>
    <property type="match status" value="1"/>
</dbReference>
<feature type="repeat" description="TPR" evidence="1">
    <location>
        <begin position="440"/>
        <end position="473"/>
    </location>
</feature>
<dbReference type="PROSITE" id="PS50293">
    <property type="entry name" value="TPR_REGION"/>
    <property type="match status" value="1"/>
</dbReference>
<reference evidence="3" key="1">
    <citation type="submission" date="2018-01" db="EMBL/GenBank/DDBJ databases">
        <authorList>
            <person name="Regsiter A."/>
            <person name="William W."/>
        </authorList>
    </citation>
    <scope>NUCLEOTIDE SEQUENCE</scope>
    <source>
        <strain evidence="3">TRIP AH-1</strain>
    </source>
</reference>
<organism evidence="3">
    <name type="scientific">uncultured Desulfobacterium sp</name>
    <dbReference type="NCBI Taxonomy" id="201089"/>
    <lineage>
        <taxon>Bacteria</taxon>
        <taxon>Pseudomonadati</taxon>
        <taxon>Thermodesulfobacteriota</taxon>
        <taxon>Desulfobacteria</taxon>
        <taxon>Desulfobacterales</taxon>
        <taxon>Desulfobacteriaceae</taxon>
        <taxon>Desulfobacterium</taxon>
        <taxon>environmental samples</taxon>
    </lineage>
</organism>
<dbReference type="InterPro" id="IPR011990">
    <property type="entry name" value="TPR-like_helical_dom_sf"/>
</dbReference>
<dbReference type="Pfam" id="PF14559">
    <property type="entry name" value="TPR_19"/>
    <property type="match status" value="2"/>
</dbReference>
<feature type="repeat" description="TPR" evidence="1">
    <location>
        <begin position="304"/>
        <end position="337"/>
    </location>
</feature>
<dbReference type="EMBL" id="OJIN01000117">
    <property type="protein sequence ID" value="SPD73955.1"/>
    <property type="molecule type" value="Genomic_DNA"/>
</dbReference>
<name>A0A445MWW9_9BACT</name>
<evidence type="ECO:0000256" key="1">
    <source>
        <dbReference type="PROSITE-ProRule" id="PRU00339"/>
    </source>
</evidence>
<evidence type="ECO:0000256" key="2">
    <source>
        <dbReference type="SAM" id="Phobius"/>
    </source>
</evidence>
<dbReference type="AlphaFoldDB" id="A0A445MWW9"/>
<dbReference type="Pfam" id="PF13174">
    <property type="entry name" value="TPR_6"/>
    <property type="match status" value="1"/>
</dbReference>
<dbReference type="PANTHER" id="PTHR12558">
    <property type="entry name" value="CELL DIVISION CYCLE 16,23,27"/>
    <property type="match status" value="1"/>
</dbReference>
<proteinExistence type="predicted"/>
<dbReference type="Pfam" id="PF13181">
    <property type="entry name" value="TPR_8"/>
    <property type="match status" value="2"/>
</dbReference>
<dbReference type="Pfam" id="PF13414">
    <property type="entry name" value="TPR_11"/>
    <property type="match status" value="1"/>
</dbReference>
<feature type="repeat" description="TPR" evidence="1">
    <location>
        <begin position="168"/>
        <end position="201"/>
    </location>
</feature>
<dbReference type="InterPro" id="IPR019734">
    <property type="entry name" value="TPR_rpt"/>
</dbReference>
<dbReference type="Gene3D" id="1.25.40.10">
    <property type="entry name" value="Tetratricopeptide repeat domain"/>
    <property type="match status" value="4"/>
</dbReference>
<keyword evidence="2" id="KW-0472">Membrane</keyword>
<sequence length="595" mass="68358">MRISPIIMIHQFSIKMLSPRYLKPVFMVAFVILLSYGCSHFLPGEKQAPSTKEMAPSVTEDKVRDAYNYFTLASLALTNGEYNKAQEYLSIAIEKDPESAFLHLRMAMLLKGMKDFNGAISHAAKCVELEPQNTSHLLLLADLYTMTGQDDLALEQYNKALALDPGNQRIRLILATFQIKKGQFKEALSIIDKMIEQDPESIIARYYRGKVELELKNYQAAEKSLLEVLRLKEGHESTMFDLGMLYQLTNRKKDAVRMFERLLNYNPENMSARVRLVQLYRKLGLTNKADQQISQIKENAQPGEAGRQSLGLIYLGQGKVDEAIEELNLILSIWPEDQKSRYYLGMAYHEKGDLEKALENFYQITEGSKYFIDTQMHIAFILDTQKLHQKAISILRKAISLNNERPEIYLMLASIYENLQQYDKAISVVKEGMNILKDDIDLMFRLGVLLDKTGDKTACLEQMNRILEINPDHADSLNYIGYTYAEQGVRLDEAMEMVKRALEIKPDSGYIIDSLGWIYFQKGQYDEAVTYLKKSSELTPDDPTINEHLGDAYLKKMEYENALKYYKKALSSEHPSPEKLKEKISEVRRLMGVKR</sequence>
<feature type="transmembrane region" description="Helical" evidence="2">
    <location>
        <begin position="21"/>
        <end position="42"/>
    </location>
</feature>
<keyword evidence="2" id="KW-1133">Transmembrane helix</keyword>
<dbReference type="SMART" id="SM00028">
    <property type="entry name" value="TPR"/>
    <property type="match status" value="14"/>
</dbReference>
<accession>A0A445MWW9</accession>
<feature type="repeat" description="TPR" evidence="1">
    <location>
        <begin position="509"/>
        <end position="542"/>
    </location>
</feature>
<protein>
    <submittedName>
        <fullName evidence="3">Tetratricopeptide repeat protein</fullName>
    </submittedName>
</protein>
<evidence type="ECO:0000313" key="3">
    <source>
        <dbReference type="EMBL" id="SPD73955.1"/>
    </source>
</evidence>
<dbReference type="SUPFAM" id="SSF81901">
    <property type="entry name" value="HCP-like"/>
    <property type="match status" value="1"/>
</dbReference>
<feature type="repeat" description="TPR" evidence="1">
    <location>
        <begin position="543"/>
        <end position="576"/>
    </location>
</feature>
<feature type="repeat" description="TPR" evidence="1">
    <location>
        <begin position="134"/>
        <end position="167"/>
    </location>
</feature>
<dbReference type="PANTHER" id="PTHR12558:SF13">
    <property type="entry name" value="CELL DIVISION CYCLE PROTEIN 27 HOMOLOG"/>
    <property type="match status" value="1"/>
</dbReference>
<feature type="repeat" description="TPR" evidence="1">
    <location>
        <begin position="66"/>
        <end position="99"/>
    </location>
</feature>
<keyword evidence="1" id="KW-0802">TPR repeat</keyword>
<dbReference type="SUPFAM" id="SSF48452">
    <property type="entry name" value="TPR-like"/>
    <property type="match status" value="1"/>
</dbReference>
<dbReference type="PROSITE" id="PS50005">
    <property type="entry name" value="TPR"/>
    <property type="match status" value="10"/>
</dbReference>
<keyword evidence="2" id="KW-0812">Transmembrane</keyword>
<feature type="repeat" description="TPR" evidence="1">
    <location>
        <begin position="338"/>
        <end position="371"/>
    </location>
</feature>